<protein>
    <submittedName>
        <fullName evidence="4">Cilia- and flagella-associated protein 58-like isoform X1</fullName>
    </submittedName>
</protein>
<proteinExistence type="predicted"/>
<dbReference type="PANTHER" id="PTHR32083">
    <property type="entry name" value="CILIA AND FLAGELLA-ASSOCIATED PROTEIN 58-RELATED"/>
    <property type="match status" value="1"/>
</dbReference>
<keyword evidence="1 2" id="KW-0175">Coiled coil</keyword>
<evidence type="ECO:0000313" key="4">
    <source>
        <dbReference type="RefSeq" id="XP_022254755.1"/>
    </source>
</evidence>
<dbReference type="PANTHER" id="PTHR32083:SF0">
    <property type="entry name" value="CILIA AND FLAGELLA-ASSOCIATED PROTEIN 58"/>
    <property type="match status" value="1"/>
</dbReference>
<dbReference type="GeneID" id="111088559"/>
<evidence type="ECO:0000313" key="3">
    <source>
        <dbReference type="Proteomes" id="UP000694941"/>
    </source>
</evidence>
<accession>A0ABM1TFU9</accession>
<evidence type="ECO:0000256" key="2">
    <source>
        <dbReference type="SAM" id="Coils"/>
    </source>
</evidence>
<name>A0ABM1TFU9_LIMPO</name>
<sequence length="342" mass="39738">MGGGSEMIPTADKVGEPVDDDAFQAMEQEFQKVLKNIAGDKKFDKFRGEYEKLHEVLYKSHENEKRLMQKCRELNAEIAANGSKVAAALKLSEEDKITIESLKRELEKAWKLVDGAREKEQRGRETIQMLKVEISNLTKLAEKGSILQKPDKNVTELLHMKEKLVQEKDKLLVEVVQLRKQATELSQNYSTLEKERNEKELKVQELQQNLQLVNTEIQKEQRRKERGERDLRQAKEEIEAKEAEKKSLEQQVINGKEALSKLENQVKELKQSQDTAKTELEDLNIKLEKMHLEHQIQQKTNEQLASENNQKSVLIKNKEEEINYLKQEVTRLTKQKEAAKKN</sequence>
<gene>
    <name evidence="4" type="primary">LOC111088559</name>
</gene>
<evidence type="ECO:0000256" key="1">
    <source>
        <dbReference type="ARBA" id="ARBA00023054"/>
    </source>
</evidence>
<reference evidence="4" key="1">
    <citation type="submission" date="2025-08" db="UniProtKB">
        <authorList>
            <consortium name="RefSeq"/>
        </authorList>
    </citation>
    <scope>IDENTIFICATION</scope>
    <source>
        <tissue evidence="4">Muscle</tissue>
    </source>
</reference>
<keyword evidence="3" id="KW-1185">Reference proteome</keyword>
<dbReference type="Proteomes" id="UP000694941">
    <property type="component" value="Unplaced"/>
</dbReference>
<dbReference type="RefSeq" id="XP_022254755.1">
    <property type="nucleotide sequence ID" value="XM_022399047.1"/>
</dbReference>
<organism evidence="3 4">
    <name type="scientific">Limulus polyphemus</name>
    <name type="common">Atlantic horseshoe crab</name>
    <dbReference type="NCBI Taxonomy" id="6850"/>
    <lineage>
        <taxon>Eukaryota</taxon>
        <taxon>Metazoa</taxon>
        <taxon>Ecdysozoa</taxon>
        <taxon>Arthropoda</taxon>
        <taxon>Chelicerata</taxon>
        <taxon>Merostomata</taxon>
        <taxon>Xiphosura</taxon>
        <taxon>Limulidae</taxon>
        <taxon>Limulus</taxon>
    </lineage>
</organism>
<feature type="coiled-coil region" evidence="2">
    <location>
        <begin position="161"/>
        <end position="342"/>
    </location>
</feature>